<dbReference type="GO" id="GO:0043565">
    <property type="term" value="F:sequence-specific DNA binding"/>
    <property type="evidence" value="ECO:0007669"/>
    <property type="project" value="UniProtKB-UniRule"/>
</dbReference>
<comment type="similarity">
    <text evidence="6">Belongs to the THAP1 family.</text>
</comment>
<evidence type="ECO:0000256" key="7">
    <source>
        <dbReference type="SAM" id="MobiDB-lite"/>
    </source>
</evidence>
<feature type="region of interest" description="Disordered" evidence="7">
    <location>
        <begin position="91"/>
        <end position="119"/>
    </location>
</feature>
<dbReference type="SMART" id="SM00980">
    <property type="entry name" value="THAP"/>
    <property type="match status" value="1"/>
</dbReference>
<dbReference type="SUPFAM" id="SSF57716">
    <property type="entry name" value="Glucocorticoid receptor-like (DNA-binding domain)"/>
    <property type="match status" value="1"/>
</dbReference>
<evidence type="ECO:0000256" key="4">
    <source>
        <dbReference type="ARBA" id="ARBA00023125"/>
    </source>
</evidence>
<keyword evidence="6" id="KW-0131">Cell cycle</keyword>
<dbReference type="PROSITE" id="PS50950">
    <property type="entry name" value="ZF_THAP"/>
    <property type="match status" value="1"/>
</dbReference>
<evidence type="ECO:0000256" key="3">
    <source>
        <dbReference type="ARBA" id="ARBA00022833"/>
    </source>
</evidence>
<dbReference type="GO" id="GO:0001935">
    <property type="term" value="P:endothelial cell proliferation"/>
    <property type="evidence" value="ECO:0007669"/>
    <property type="project" value="UniProtKB-UniRule"/>
</dbReference>
<dbReference type="Pfam" id="PF05485">
    <property type="entry name" value="THAP"/>
    <property type="match status" value="1"/>
</dbReference>
<evidence type="ECO:0000256" key="1">
    <source>
        <dbReference type="ARBA" id="ARBA00022723"/>
    </source>
</evidence>
<keyword evidence="6" id="KW-0175">Coiled coil</keyword>
<dbReference type="GO" id="GO:0005654">
    <property type="term" value="C:nucleoplasm"/>
    <property type="evidence" value="ECO:0007669"/>
    <property type="project" value="UniProtKB-SubCell"/>
</dbReference>
<evidence type="ECO:0000259" key="8">
    <source>
        <dbReference type="PROSITE" id="PS50950"/>
    </source>
</evidence>
<evidence type="ECO:0000256" key="5">
    <source>
        <dbReference type="PROSITE-ProRule" id="PRU00309"/>
    </source>
</evidence>
<evidence type="ECO:0000313" key="9">
    <source>
        <dbReference type="EMBL" id="KAL2103759.1"/>
    </source>
</evidence>
<evidence type="ECO:0000256" key="6">
    <source>
        <dbReference type="RuleBase" id="RU369073"/>
    </source>
</evidence>
<keyword evidence="1" id="KW-0479">Metal-binding</keyword>
<keyword evidence="6" id="KW-0805">Transcription regulation</keyword>
<feature type="compositionally biased region" description="Low complexity" evidence="7">
    <location>
        <begin position="105"/>
        <end position="115"/>
    </location>
</feature>
<keyword evidence="10" id="KW-1185">Reference proteome</keyword>
<comment type="subcellular location">
    <subcellularLocation>
        <location evidence="6">Nucleus</location>
        <location evidence="6">Nucleoplasm</location>
    </subcellularLocation>
</comment>
<proteinExistence type="inferred from homology"/>
<evidence type="ECO:0000313" key="10">
    <source>
        <dbReference type="Proteomes" id="UP001591681"/>
    </source>
</evidence>
<protein>
    <recommendedName>
        <fullName evidence="6">THAP domain-containing protein 1</fullName>
    </recommendedName>
</protein>
<evidence type="ECO:0000256" key="2">
    <source>
        <dbReference type="ARBA" id="ARBA00022771"/>
    </source>
</evidence>
<feature type="domain" description="THAP-type" evidence="8">
    <location>
        <begin position="1"/>
        <end position="95"/>
    </location>
</feature>
<keyword evidence="4 5" id="KW-0238">DNA-binding</keyword>
<reference evidence="9 10" key="1">
    <citation type="submission" date="2024-09" db="EMBL/GenBank/DDBJ databases">
        <title>A chromosome-level genome assembly of Gray's grenadier anchovy, Coilia grayii.</title>
        <authorList>
            <person name="Fu Z."/>
        </authorList>
    </citation>
    <scope>NUCLEOTIDE SEQUENCE [LARGE SCALE GENOMIC DNA]</scope>
    <source>
        <strain evidence="9">G4</strain>
        <tissue evidence="9">Muscle</tissue>
    </source>
</reference>
<comment type="function">
    <text evidence="6">DNA-binding transcription regulator that regulates endothelial cell proliferation and G1/S cell-cycle progression. Specifically binds the 5'-[AT]NTNN[GT]GGCA[AGT]-3' core DNA sequence and acts by modulating expression of pRB-E2F cell-cycle target genes.</text>
</comment>
<dbReference type="InterPro" id="IPR038441">
    <property type="entry name" value="THAP_Znf_sf"/>
</dbReference>
<keyword evidence="6" id="KW-0804">Transcription</keyword>
<accession>A0ABD1KX79</accession>
<dbReference type="InterPro" id="IPR006612">
    <property type="entry name" value="THAP_Znf"/>
</dbReference>
<sequence length="149" mass="16470">MVNYCVCGGCTNTSQSGHRVHHFPSRKTKRFRAWIRFVQVKRADFTASSVTANSVICGAHFTTECYESGDLMELNMGFRCKDRVRLTKDAVPTVHTDSTRRKQKAGASGQASDGASAGGFATGRQALHWKRELSRVKLGVYSPRAEVRA</sequence>
<dbReference type="PANTHER" id="PTHR46600:SF11">
    <property type="entry name" value="THAP DOMAIN-CONTAINING PROTEIN 10"/>
    <property type="match status" value="1"/>
</dbReference>
<dbReference type="GO" id="GO:0008270">
    <property type="term" value="F:zinc ion binding"/>
    <property type="evidence" value="ECO:0007669"/>
    <property type="project" value="UniProtKB-KW"/>
</dbReference>
<dbReference type="EMBL" id="JBHFQA010000001">
    <property type="protein sequence ID" value="KAL2103759.1"/>
    <property type="molecule type" value="Genomic_DNA"/>
</dbReference>
<dbReference type="Gene3D" id="6.20.210.20">
    <property type="entry name" value="THAP domain"/>
    <property type="match status" value="1"/>
</dbReference>
<comment type="caution">
    <text evidence="9">The sequence shown here is derived from an EMBL/GenBank/DDBJ whole genome shotgun (WGS) entry which is preliminary data.</text>
</comment>
<organism evidence="9 10">
    <name type="scientific">Coilia grayii</name>
    <name type="common">Gray's grenadier anchovy</name>
    <dbReference type="NCBI Taxonomy" id="363190"/>
    <lineage>
        <taxon>Eukaryota</taxon>
        <taxon>Metazoa</taxon>
        <taxon>Chordata</taxon>
        <taxon>Craniata</taxon>
        <taxon>Vertebrata</taxon>
        <taxon>Euteleostomi</taxon>
        <taxon>Actinopterygii</taxon>
        <taxon>Neopterygii</taxon>
        <taxon>Teleostei</taxon>
        <taxon>Clupei</taxon>
        <taxon>Clupeiformes</taxon>
        <taxon>Clupeoidei</taxon>
        <taxon>Engraulidae</taxon>
        <taxon>Coilinae</taxon>
        <taxon>Coilia</taxon>
    </lineage>
</organism>
<name>A0ABD1KX79_9TELE</name>
<dbReference type="GO" id="GO:0003700">
    <property type="term" value="F:DNA-binding transcription factor activity"/>
    <property type="evidence" value="ECO:0007669"/>
    <property type="project" value="UniProtKB-UniRule"/>
</dbReference>
<dbReference type="PANTHER" id="PTHR46600">
    <property type="entry name" value="THAP DOMAIN-CONTAINING"/>
    <property type="match status" value="1"/>
</dbReference>
<gene>
    <name evidence="9" type="ORF">ACEWY4_000627</name>
</gene>
<keyword evidence="2 5" id="KW-0863">Zinc-finger</keyword>
<dbReference type="SMART" id="SM00692">
    <property type="entry name" value="DM3"/>
    <property type="match status" value="1"/>
</dbReference>
<dbReference type="Proteomes" id="UP001591681">
    <property type="component" value="Unassembled WGS sequence"/>
</dbReference>
<keyword evidence="3" id="KW-0862">Zinc</keyword>
<dbReference type="AlphaFoldDB" id="A0ABD1KX79"/>
<dbReference type="InterPro" id="IPR026516">
    <property type="entry name" value="THAP1/10"/>
</dbReference>
<keyword evidence="6" id="KW-0539">Nucleus</keyword>